<evidence type="ECO:0000313" key="2">
    <source>
        <dbReference type="EMBL" id="GAP05028.1"/>
    </source>
</evidence>
<feature type="compositionally biased region" description="Basic and acidic residues" evidence="1">
    <location>
        <begin position="12"/>
        <end position="27"/>
    </location>
</feature>
<organism evidence="2">
    <name type="scientific">Fructobacillus tropaeoli</name>
    <dbReference type="NCBI Taxonomy" id="709323"/>
    <lineage>
        <taxon>Bacteria</taxon>
        <taxon>Bacillati</taxon>
        <taxon>Bacillota</taxon>
        <taxon>Bacilli</taxon>
        <taxon>Lactobacillales</taxon>
        <taxon>Lactobacillaceae</taxon>
        <taxon>Fructobacillus</taxon>
    </lineage>
</organism>
<evidence type="ECO:0000256" key="1">
    <source>
        <dbReference type="SAM" id="MobiDB-lite"/>
    </source>
</evidence>
<dbReference type="STRING" id="709323.GCA_001047135_01592"/>
<sequence>MPTTGNWVADGLDEHLSQEAELEQKQEKRNEILEKIDEIEEQMDYHMGAWDDLNCESHELQEELEQLDND</sequence>
<dbReference type="EMBL" id="DF968101">
    <property type="protein sequence ID" value="GAP05028.1"/>
    <property type="molecule type" value="Genomic_DNA"/>
</dbReference>
<protein>
    <submittedName>
        <fullName evidence="2">Uncharacterized protein</fullName>
    </submittedName>
</protein>
<dbReference type="Proteomes" id="UP000064514">
    <property type="component" value="Unassembled WGS sequence"/>
</dbReference>
<reference evidence="2" key="1">
    <citation type="journal article" date="2015" name="BMC Genomics">
        <title>Comparative genomics of Fructobacillus spp. and Leuconostoc spp. reveals niche-specific evolution of Fructobacillus spp.</title>
        <authorList>
            <person name="Endo A."/>
            <person name="Tanizawa Y."/>
            <person name="Tanaka N."/>
            <person name="Maeno S."/>
            <person name="Kumar H."/>
            <person name="Shiwa Y."/>
            <person name="Okada S."/>
            <person name="Yoshikawa H."/>
            <person name="Dicks L."/>
            <person name="Nakagawa J."/>
            <person name="Arita M."/>
        </authorList>
    </citation>
    <scope>NUCLEOTIDE SEQUENCE [LARGE SCALE GENOMIC DNA]</scope>
    <source>
        <strain evidence="2">F214-1</strain>
    </source>
</reference>
<dbReference type="RefSeq" id="WP_059394344.1">
    <property type="nucleotide sequence ID" value="NZ_DF968101.1"/>
</dbReference>
<dbReference type="AlphaFoldDB" id="A0A3F3HCA8"/>
<name>A0A3F3HCA8_9LACO</name>
<proteinExistence type="predicted"/>
<accession>A0A3F3HCA8</accession>
<gene>
    <name evidence="2" type="ORF">FTRO_0240030</name>
</gene>
<feature type="region of interest" description="Disordered" evidence="1">
    <location>
        <begin position="1"/>
        <end position="27"/>
    </location>
</feature>